<dbReference type="InterPro" id="IPR018900">
    <property type="entry name" value="Curli_CsgE"/>
</dbReference>
<name>A0ABW5SGA1_9FLAO</name>
<comment type="function">
    <text evidence="1">May be involved in the biogenesis of curli organelles.</text>
</comment>
<dbReference type="Pfam" id="PF10627">
    <property type="entry name" value="CsgE"/>
    <property type="match status" value="1"/>
</dbReference>
<proteinExistence type="predicted"/>
<reference evidence="5" key="1">
    <citation type="journal article" date="2019" name="Int. J. Syst. Evol. Microbiol.">
        <title>The Global Catalogue of Microorganisms (GCM) 10K type strain sequencing project: providing services to taxonomists for standard genome sequencing and annotation.</title>
        <authorList>
            <consortium name="The Broad Institute Genomics Platform"/>
            <consortium name="The Broad Institute Genome Sequencing Center for Infectious Disease"/>
            <person name="Wu L."/>
            <person name="Ma J."/>
        </authorList>
    </citation>
    <scope>NUCLEOTIDE SEQUENCE [LARGE SCALE GENOMIC DNA]</scope>
    <source>
        <strain evidence="5">KCTC 42255</strain>
    </source>
</reference>
<dbReference type="EMBL" id="JBHULZ010000041">
    <property type="protein sequence ID" value="MFD2698721.1"/>
    <property type="molecule type" value="Genomic_DNA"/>
</dbReference>
<dbReference type="InterPro" id="IPR053722">
    <property type="entry name" value="Curli_assembly_CsgC/AgfC"/>
</dbReference>
<organism evidence="4 5">
    <name type="scientific">Mesonia sediminis</name>
    <dbReference type="NCBI Taxonomy" id="1703946"/>
    <lineage>
        <taxon>Bacteria</taxon>
        <taxon>Pseudomonadati</taxon>
        <taxon>Bacteroidota</taxon>
        <taxon>Flavobacteriia</taxon>
        <taxon>Flavobacteriales</taxon>
        <taxon>Flavobacteriaceae</taxon>
        <taxon>Mesonia</taxon>
    </lineage>
</organism>
<comment type="caution">
    <text evidence="4">The sequence shown here is derived from an EMBL/GenBank/DDBJ whole genome shotgun (WGS) entry which is preliminary data.</text>
</comment>
<evidence type="ECO:0000313" key="4">
    <source>
        <dbReference type="EMBL" id="MFD2698721.1"/>
    </source>
</evidence>
<protein>
    <recommendedName>
        <fullName evidence="2">Curli production assembly/transport component CsgE</fullName>
    </recommendedName>
</protein>
<evidence type="ECO:0000256" key="3">
    <source>
        <dbReference type="ARBA" id="ARBA00022729"/>
    </source>
</evidence>
<dbReference type="InterPro" id="IPR047726">
    <property type="entry name" value="CsgH_dom"/>
</dbReference>
<keyword evidence="5" id="KW-1185">Reference proteome</keyword>
<evidence type="ECO:0000256" key="2">
    <source>
        <dbReference type="ARBA" id="ARBA00014024"/>
    </source>
</evidence>
<evidence type="ECO:0000256" key="1">
    <source>
        <dbReference type="ARBA" id="ARBA00003989"/>
    </source>
</evidence>
<keyword evidence="3" id="KW-0732">Signal</keyword>
<dbReference type="Proteomes" id="UP001597357">
    <property type="component" value="Unassembled WGS sequence"/>
</dbReference>
<dbReference type="NCBIfam" id="NF041112">
    <property type="entry name" value="chap_CsgH_alph"/>
    <property type="match status" value="1"/>
</dbReference>
<dbReference type="RefSeq" id="WP_379048588.1">
    <property type="nucleotide sequence ID" value="NZ_JBHULZ010000041.1"/>
</dbReference>
<dbReference type="Gene3D" id="2.60.40.2420">
    <property type="match status" value="1"/>
</dbReference>
<sequence>MKLFNYITILLFSVNLGFSQVYNQTIEAKIQTDFRDDFLTITGTALNKTSFNASLRYELSVIKHVGSNHSKNSQAGRFTLLPNEGKELSKTTINLDDKAKIIILLLIYDIDDQLVGKDRLVLNENKNESIQNQQANVKNMLNKLSANDDVGFVLRGVVTQEMKTKAGNDFYNYFSTIYRQSGINSQFIVHVREQFNLGRNTKIQVLVNQDVVYQFFAQPKQDYLKGMAENALRRLSGYLQQIERNKETIQKF</sequence>
<evidence type="ECO:0000313" key="5">
    <source>
        <dbReference type="Proteomes" id="UP001597357"/>
    </source>
</evidence>
<gene>
    <name evidence="4" type="primary">csgH</name>
    <name evidence="4" type="ORF">ACFSQ0_12020</name>
</gene>
<accession>A0ABW5SGA1</accession>